<keyword evidence="1" id="KW-0862">Zinc</keyword>
<proteinExistence type="predicted"/>
<keyword evidence="4" id="KW-1185">Reference proteome</keyword>
<name>A0A0C3B4V2_SERVB</name>
<organism evidence="3 4">
    <name type="scientific">Serendipita vermifera MAFF 305830</name>
    <dbReference type="NCBI Taxonomy" id="933852"/>
    <lineage>
        <taxon>Eukaryota</taxon>
        <taxon>Fungi</taxon>
        <taxon>Dikarya</taxon>
        <taxon>Basidiomycota</taxon>
        <taxon>Agaricomycotina</taxon>
        <taxon>Agaricomycetes</taxon>
        <taxon>Sebacinales</taxon>
        <taxon>Serendipitaceae</taxon>
        <taxon>Serendipita</taxon>
    </lineage>
</organism>
<dbReference type="GO" id="GO:0008270">
    <property type="term" value="F:zinc ion binding"/>
    <property type="evidence" value="ECO:0007669"/>
    <property type="project" value="UniProtKB-KW"/>
</dbReference>
<evidence type="ECO:0000259" key="2">
    <source>
        <dbReference type="PROSITE" id="PS50157"/>
    </source>
</evidence>
<dbReference type="PROSITE" id="PS00028">
    <property type="entry name" value="ZINC_FINGER_C2H2_1"/>
    <property type="match status" value="1"/>
</dbReference>
<dbReference type="SUPFAM" id="SSF57667">
    <property type="entry name" value="beta-beta-alpha zinc fingers"/>
    <property type="match status" value="1"/>
</dbReference>
<keyword evidence="1" id="KW-0479">Metal-binding</keyword>
<dbReference type="OrthoDB" id="3267568at2759"/>
<dbReference type="AlphaFoldDB" id="A0A0C3B4V2"/>
<dbReference type="EMBL" id="KN824300">
    <property type="protein sequence ID" value="KIM27209.1"/>
    <property type="molecule type" value="Genomic_DNA"/>
</dbReference>
<sequence length="308" mass="34011">MEHTEDQIYGKRNGNSVARHMSEMFTGPFDDLAFFREYNAGPMNPGMGSDYATSSSTEMSPTLCVCKSGDRLPALTRAAASFGSDTPIVQEFEAVCANNTIIYRPQVDEMMNPTFLQPLFDSSVPSVGLLHGYLAPPSTYPSTIWFPPPTYHETFQEAPVFQSVFAGLAPTATDLKADSPDVPLPAPPPTRISTPPVEPASIQTNPASDVTHLSNTAFQDPSNEHLLQLLQTILIASWYLNNQHEPRDSSKRSVFFNFLIHQSKGVYACLFEDCHATFPRQDRALGHVRKHFNHRPFVCTGPCAATGW</sequence>
<dbReference type="HOGENOM" id="CLU_903635_0_0_1"/>
<evidence type="ECO:0000313" key="4">
    <source>
        <dbReference type="Proteomes" id="UP000054097"/>
    </source>
</evidence>
<dbReference type="InterPro" id="IPR013087">
    <property type="entry name" value="Znf_C2H2_type"/>
</dbReference>
<dbReference type="Proteomes" id="UP000054097">
    <property type="component" value="Unassembled WGS sequence"/>
</dbReference>
<keyword evidence="1" id="KW-0863">Zinc-finger</keyword>
<accession>A0A0C3B4V2</accession>
<protein>
    <recommendedName>
        <fullName evidence="2">C2H2-type domain-containing protein</fullName>
    </recommendedName>
</protein>
<feature type="domain" description="C2H2-type" evidence="2">
    <location>
        <begin position="267"/>
        <end position="296"/>
    </location>
</feature>
<reference evidence="3 4" key="1">
    <citation type="submission" date="2014-04" db="EMBL/GenBank/DDBJ databases">
        <authorList>
            <consortium name="DOE Joint Genome Institute"/>
            <person name="Kuo A."/>
            <person name="Zuccaro A."/>
            <person name="Kohler A."/>
            <person name="Nagy L.G."/>
            <person name="Floudas D."/>
            <person name="Copeland A."/>
            <person name="Barry K.W."/>
            <person name="Cichocki N."/>
            <person name="Veneault-Fourrey C."/>
            <person name="LaButti K."/>
            <person name="Lindquist E.A."/>
            <person name="Lipzen A."/>
            <person name="Lundell T."/>
            <person name="Morin E."/>
            <person name="Murat C."/>
            <person name="Sun H."/>
            <person name="Tunlid A."/>
            <person name="Henrissat B."/>
            <person name="Grigoriev I.V."/>
            <person name="Hibbett D.S."/>
            <person name="Martin F."/>
            <person name="Nordberg H.P."/>
            <person name="Cantor M.N."/>
            <person name="Hua S.X."/>
        </authorList>
    </citation>
    <scope>NUCLEOTIDE SEQUENCE [LARGE SCALE GENOMIC DNA]</scope>
    <source>
        <strain evidence="3 4">MAFF 305830</strain>
    </source>
</reference>
<evidence type="ECO:0000256" key="1">
    <source>
        <dbReference type="PROSITE-ProRule" id="PRU00042"/>
    </source>
</evidence>
<gene>
    <name evidence="3" type="ORF">M408DRAFT_24686</name>
</gene>
<evidence type="ECO:0000313" key="3">
    <source>
        <dbReference type="EMBL" id="KIM27209.1"/>
    </source>
</evidence>
<dbReference type="PROSITE" id="PS50157">
    <property type="entry name" value="ZINC_FINGER_C2H2_2"/>
    <property type="match status" value="1"/>
</dbReference>
<dbReference type="InterPro" id="IPR036236">
    <property type="entry name" value="Znf_C2H2_sf"/>
</dbReference>
<reference evidence="4" key="2">
    <citation type="submission" date="2015-01" db="EMBL/GenBank/DDBJ databases">
        <title>Evolutionary Origins and Diversification of the Mycorrhizal Mutualists.</title>
        <authorList>
            <consortium name="DOE Joint Genome Institute"/>
            <consortium name="Mycorrhizal Genomics Consortium"/>
            <person name="Kohler A."/>
            <person name="Kuo A."/>
            <person name="Nagy L.G."/>
            <person name="Floudas D."/>
            <person name="Copeland A."/>
            <person name="Barry K.W."/>
            <person name="Cichocki N."/>
            <person name="Veneault-Fourrey C."/>
            <person name="LaButti K."/>
            <person name="Lindquist E.A."/>
            <person name="Lipzen A."/>
            <person name="Lundell T."/>
            <person name="Morin E."/>
            <person name="Murat C."/>
            <person name="Riley R."/>
            <person name="Ohm R."/>
            <person name="Sun H."/>
            <person name="Tunlid A."/>
            <person name="Henrissat B."/>
            <person name="Grigoriev I.V."/>
            <person name="Hibbett D.S."/>
            <person name="Martin F."/>
        </authorList>
    </citation>
    <scope>NUCLEOTIDE SEQUENCE [LARGE SCALE GENOMIC DNA]</scope>
    <source>
        <strain evidence="4">MAFF 305830</strain>
    </source>
</reference>